<dbReference type="PANTHER" id="PTHR43514:SF4">
    <property type="entry name" value="ABC TRANSPORTER I FAMILY MEMBER 10"/>
    <property type="match status" value="1"/>
</dbReference>
<organism evidence="4">
    <name type="scientific">Acinetobacter soli</name>
    <dbReference type="NCBI Taxonomy" id="487316"/>
    <lineage>
        <taxon>Bacteria</taxon>
        <taxon>Pseudomonadati</taxon>
        <taxon>Pseudomonadota</taxon>
        <taxon>Gammaproteobacteria</taxon>
        <taxon>Moraxellales</taxon>
        <taxon>Moraxellaceae</taxon>
        <taxon>Acinetobacter</taxon>
    </lineage>
</organism>
<dbReference type="PROSITE" id="PS50893">
    <property type="entry name" value="ABC_TRANSPORTER_2"/>
    <property type="match status" value="1"/>
</dbReference>
<dbReference type="Proteomes" id="UP000185674">
    <property type="component" value="Chromosome"/>
</dbReference>
<dbReference type="SMART" id="SM00382">
    <property type="entry name" value="AAA"/>
    <property type="match status" value="1"/>
</dbReference>
<dbReference type="RefSeq" id="WP_076032527.1">
    <property type="nucleotide sequence ID" value="NZ_BHGE01000015.1"/>
</dbReference>
<dbReference type="InterPro" id="IPR017871">
    <property type="entry name" value="ABC_transporter-like_CS"/>
</dbReference>
<evidence type="ECO:0000259" key="3">
    <source>
        <dbReference type="PROSITE" id="PS50893"/>
    </source>
</evidence>
<sequence length="216" mass="24761">MNLRCHFNYVQRDFQLHVDLTLKHNLLGILGPSGSGKSTFLKNMVGVLKPHDGEITFNERVLVNTAEQQFVPTHQRHIGLIFQQAQLFPHLNVRQNLEYALRFNKKRPQKFSFEQIVKLLSLDALLGRKALQLSGGEAQRVSIGRALLASPELLLLDEPLTGLDRHLKNQLLPFLFELKQQLNIPIIYVTHHPEELDYLNAPIVTMERGILQYSDT</sequence>
<dbReference type="AlphaFoldDB" id="A0A1P8EH26"/>
<name>A0A1P8EH26_9GAMM</name>
<protein>
    <submittedName>
        <fullName evidence="4">Molybdenum ABC transporter ATP-binding protein</fullName>
    </submittedName>
</protein>
<feature type="domain" description="ABC transporter" evidence="3">
    <location>
        <begin position="1"/>
        <end position="216"/>
    </location>
</feature>
<dbReference type="GO" id="GO:0016887">
    <property type="term" value="F:ATP hydrolysis activity"/>
    <property type="evidence" value="ECO:0007669"/>
    <property type="project" value="InterPro"/>
</dbReference>
<evidence type="ECO:0000313" key="4">
    <source>
        <dbReference type="EMBL" id="APV35513.1"/>
    </source>
</evidence>
<gene>
    <name evidence="4" type="ORF">BEN76_05560</name>
</gene>
<evidence type="ECO:0000256" key="2">
    <source>
        <dbReference type="ARBA" id="ARBA00022840"/>
    </source>
</evidence>
<dbReference type="KEGG" id="asol:BEN76_05560"/>
<dbReference type="PROSITE" id="PS00211">
    <property type="entry name" value="ABC_TRANSPORTER_1"/>
    <property type="match status" value="1"/>
</dbReference>
<dbReference type="InterPro" id="IPR027417">
    <property type="entry name" value="P-loop_NTPase"/>
</dbReference>
<dbReference type="Pfam" id="PF00005">
    <property type="entry name" value="ABC_tran"/>
    <property type="match status" value="1"/>
</dbReference>
<dbReference type="SUPFAM" id="SSF52540">
    <property type="entry name" value="P-loop containing nucleoside triphosphate hydrolases"/>
    <property type="match status" value="1"/>
</dbReference>
<keyword evidence="2 4" id="KW-0067">ATP-binding</keyword>
<dbReference type="InterPro" id="IPR003593">
    <property type="entry name" value="AAA+_ATPase"/>
</dbReference>
<proteinExistence type="predicted"/>
<dbReference type="Gene3D" id="3.40.50.300">
    <property type="entry name" value="P-loop containing nucleotide triphosphate hydrolases"/>
    <property type="match status" value="1"/>
</dbReference>
<dbReference type="PANTHER" id="PTHR43514">
    <property type="entry name" value="ABC TRANSPORTER I FAMILY MEMBER 10"/>
    <property type="match status" value="1"/>
</dbReference>
<dbReference type="eggNOG" id="COG4148">
    <property type="taxonomic scope" value="Bacteria"/>
</dbReference>
<accession>A0A1P8EH26</accession>
<dbReference type="InterPro" id="IPR050334">
    <property type="entry name" value="Molybdenum_import_ModC"/>
</dbReference>
<dbReference type="STRING" id="487316.BEN76_05560"/>
<evidence type="ECO:0000256" key="1">
    <source>
        <dbReference type="ARBA" id="ARBA00022741"/>
    </source>
</evidence>
<reference evidence="4" key="1">
    <citation type="submission" date="2016-08" db="EMBL/GenBank/DDBJ databases">
        <title>Complete genome sequence of Acinetobacter baylyi strain GFJ2.</title>
        <authorList>
            <person name="Tabata M."/>
            <person name="Kuboki S."/>
            <person name="Gibu N."/>
            <person name="Kinouchi Y."/>
            <person name="Vangnai A."/>
            <person name="Kasai D."/>
            <person name="Fukuda M."/>
        </authorList>
    </citation>
    <scope>NUCLEOTIDE SEQUENCE [LARGE SCALE GENOMIC DNA]</scope>
    <source>
        <strain evidence="4">GFJ2</strain>
    </source>
</reference>
<dbReference type="GO" id="GO:0005524">
    <property type="term" value="F:ATP binding"/>
    <property type="evidence" value="ECO:0007669"/>
    <property type="project" value="UniProtKB-KW"/>
</dbReference>
<dbReference type="EMBL" id="CP016896">
    <property type="protein sequence ID" value="APV35513.1"/>
    <property type="molecule type" value="Genomic_DNA"/>
</dbReference>
<keyword evidence="1" id="KW-0547">Nucleotide-binding</keyword>
<dbReference type="InterPro" id="IPR003439">
    <property type="entry name" value="ABC_transporter-like_ATP-bd"/>
</dbReference>